<keyword evidence="2" id="KW-1185">Reference proteome</keyword>
<dbReference type="Proteomes" id="UP001732700">
    <property type="component" value="Chromosome 4A"/>
</dbReference>
<reference evidence="1" key="2">
    <citation type="submission" date="2025-09" db="UniProtKB">
        <authorList>
            <consortium name="EnsemblPlants"/>
        </authorList>
    </citation>
    <scope>IDENTIFICATION</scope>
</reference>
<evidence type="ECO:0000313" key="1">
    <source>
        <dbReference type="EnsemblPlants" id="AVESA.00010b.r2.4AG0647410.1.CDS.1"/>
    </source>
</evidence>
<organism evidence="1 2">
    <name type="scientific">Avena sativa</name>
    <name type="common">Oat</name>
    <dbReference type="NCBI Taxonomy" id="4498"/>
    <lineage>
        <taxon>Eukaryota</taxon>
        <taxon>Viridiplantae</taxon>
        <taxon>Streptophyta</taxon>
        <taxon>Embryophyta</taxon>
        <taxon>Tracheophyta</taxon>
        <taxon>Spermatophyta</taxon>
        <taxon>Magnoliopsida</taxon>
        <taxon>Liliopsida</taxon>
        <taxon>Poales</taxon>
        <taxon>Poaceae</taxon>
        <taxon>BOP clade</taxon>
        <taxon>Pooideae</taxon>
        <taxon>Poodae</taxon>
        <taxon>Poeae</taxon>
        <taxon>Poeae Chloroplast Group 1 (Aveneae type)</taxon>
        <taxon>Aveninae</taxon>
        <taxon>Avena</taxon>
    </lineage>
</organism>
<proteinExistence type="predicted"/>
<protein>
    <submittedName>
        <fullName evidence="1">Uncharacterized protein</fullName>
    </submittedName>
</protein>
<sequence>MVLDLICSLASEENFVTIFDGREIKIPQRQREVHRLSIRTSKVVVDTTGMAHVRSLSFTSNIVDQVLNIASFQVMRVLDLEGCDISDIGYVADLLHLRYLGLKRTKVVDLPEEIGKLQFLQTLDIRGTCIVFVPASVVFLRRLMCLYVDEETELPPGIGSLTSLEVLDEVNVRTLGSIHLNSHVVKELRHLTKLRVLQLRLAELDESISEVFVESLINLHKLESLSISFGHVDLMREGWVPPLQLRRLVIQHSFGKLLTLPTWINASSLPVLSYLSIMVYEVGPEDIQILGMLPALRYLELCADSRGVVPAEMHAVTTGAYPCAIECRFYGNTGAHPSIFARGAAPRLKHLEFDFPAKWISRGDINLDTWHLPSLEEVEATVFTRGATDAEVKEATAALRAAADEHPNRPNLRIF</sequence>
<accession>A0ACD5WMF5</accession>
<name>A0ACD5WMF5_AVESA</name>
<evidence type="ECO:0000313" key="2">
    <source>
        <dbReference type="Proteomes" id="UP001732700"/>
    </source>
</evidence>
<reference evidence="1" key="1">
    <citation type="submission" date="2021-05" db="EMBL/GenBank/DDBJ databases">
        <authorList>
            <person name="Scholz U."/>
            <person name="Mascher M."/>
            <person name="Fiebig A."/>
        </authorList>
    </citation>
    <scope>NUCLEOTIDE SEQUENCE [LARGE SCALE GENOMIC DNA]</scope>
</reference>
<dbReference type="EnsemblPlants" id="AVESA.00010b.r2.4AG0647410.1">
    <property type="protein sequence ID" value="AVESA.00010b.r2.4AG0647410.1.CDS.1"/>
    <property type="gene ID" value="AVESA.00010b.r2.4AG0647410"/>
</dbReference>